<reference evidence="2" key="1">
    <citation type="submission" date="2023-05" db="EMBL/GenBank/DDBJ databases">
        <title>Nepenthes gracilis genome sequencing.</title>
        <authorList>
            <person name="Fukushima K."/>
        </authorList>
    </citation>
    <scope>NUCLEOTIDE SEQUENCE</scope>
    <source>
        <strain evidence="2">SING2019-196</strain>
    </source>
</reference>
<dbReference type="Proteomes" id="UP001279734">
    <property type="component" value="Unassembled WGS sequence"/>
</dbReference>
<keyword evidence="3" id="KW-1185">Reference proteome</keyword>
<evidence type="ECO:0000313" key="3">
    <source>
        <dbReference type="Proteomes" id="UP001279734"/>
    </source>
</evidence>
<dbReference type="PANTHER" id="PTHR35461:SF3">
    <property type="entry name" value="OVATE DOMAIN-CONTAINING PROTEIN"/>
    <property type="match status" value="1"/>
</dbReference>
<dbReference type="PANTHER" id="PTHR35461">
    <property type="entry name" value="BNAANNG14610D PROTEIN"/>
    <property type="match status" value="1"/>
</dbReference>
<dbReference type="AlphaFoldDB" id="A0AAD3STZ7"/>
<sequence length="205" mass="23545">MLLRNSISNTKKFFQKTLENFKSFLSRGQSFRCLPKRPPFNPFSCGRRPDAPTDIHSGRLNPDSLHGDSGGGIKMKGRDEKKMAAAEAATEQVNREVQYRETLRYCNGRKDFPRQKREARERERRMVGFGSRAATRERRLGLAAQRLKVLEMVDRGDVDHGLDIEEVLYYYSRLTCPAYLDIADRFFSEMFAEFLSAPAAPNGIR</sequence>
<feature type="compositionally biased region" description="Basic and acidic residues" evidence="1">
    <location>
        <begin position="47"/>
        <end position="57"/>
    </location>
</feature>
<evidence type="ECO:0000313" key="2">
    <source>
        <dbReference type="EMBL" id="GMH16562.1"/>
    </source>
</evidence>
<proteinExistence type="predicted"/>
<dbReference type="EMBL" id="BSYO01000016">
    <property type="protein sequence ID" value="GMH16562.1"/>
    <property type="molecule type" value="Genomic_DNA"/>
</dbReference>
<comment type="caution">
    <text evidence="2">The sequence shown here is derived from an EMBL/GenBank/DDBJ whole genome shotgun (WGS) entry which is preliminary data.</text>
</comment>
<feature type="region of interest" description="Disordered" evidence="1">
    <location>
        <begin position="44"/>
        <end position="81"/>
    </location>
</feature>
<organism evidence="2 3">
    <name type="scientific">Nepenthes gracilis</name>
    <name type="common">Slender pitcher plant</name>
    <dbReference type="NCBI Taxonomy" id="150966"/>
    <lineage>
        <taxon>Eukaryota</taxon>
        <taxon>Viridiplantae</taxon>
        <taxon>Streptophyta</taxon>
        <taxon>Embryophyta</taxon>
        <taxon>Tracheophyta</taxon>
        <taxon>Spermatophyta</taxon>
        <taxon>Magnoliopsida</taxon>
        <taxon>eudicotyledons</taxon>
        <taxon>Gunneridae</taxon>
        <taxon>Pentapetalae</taxon>
        <taxon>Caryophyllales</taxon>
        <taxon>Nepenthaceae</taxon>
        <taxon>Nepenthes</taxon>
    </lineage>
</organism>
<accession>A0AAD3STZ7</accession>
<evidence type="ECO:0000256" key="1">
    <source>
        <dbReference type="SAM" id="MobiDB-lite"/>
    </source>
</evidence>
<evidence type="ECO:0008006" key="4">
    <source>
        <dbReference type="Google" id="ProtNLM"/>
    </source>
</evidence>
<protein>
    <recommendedName>
        <fullName evidence="4">OVATE domain-containing protein</fullName>
    </recommendedName>
</protein>
<gene>
    <name evidence="2" type="ORF">Nepgr_018403</name>
</gene>
<name>A0AAD3STZ7_NEPGR</name>